<proteinExistence type="predicted"/>
<sequence>MLPCISWFSTTHRDSRSAFVLWLFSITHTQTDFIPSESTLTDLAPTQYSGQQSTVITQQTNAISENNAVTDARQQSNQISPFCKHKSRQGRQSPRPLAKRYTGEQWWAASSVFCWHCSR</sequence>
<dbReference type="EMBL" id="BMAT01005445">
    <property type="protein sequence ID" value="GFR93089.1"/>
    <property type="molecule type" value="Genomic_DNA"/>
</dbReference>
<gene>
    <name evidence="1" type="ORF">ElyMa_002633700</name>
</gene>
<name>A0AAV4H5S9_9GAST</name>
<reference evidence="1 2" key="1">
    <citation type="journal article" date="2021" name="Elife">
        <title>Chloroplast acquisition without the gene transfer in kleptoplastic sea slugs, Plakobranchus ocellatus.</title>
        <authorList>
            <person name="Maeda T."/>
            <person name="Takahashi S."/>
            <person name="Yoshida T."/>
            <person name="Shimamura S."/>
            <person name="Takaki Y."/>
            <person name="Nagai Y."/>
            <person name="Toyoda A."/>
            <person name="Suzuki Y."/>
            <person name="Arimoto A."/>
            <person name="Ishii H."/>
            <person name="Satoh N."/>
            <person name="Nishiyama T."/>
            <person name="Hasebe M."/>
            <person name="Maruyama T."/>
            <person name="Minagawa J."/>
            <person name="Obokata J."/>
            <person name="Shigenobu S."/>
        </authorList>
    </citation>
    <scope>NUCLEOTIDE SEQUENCE [LARGE SCALE GENOMIC DNA]</scope>
</reference>
<organism evidence="1 2">
    <name type="scientific">Elysia marginata</name>
    <dbReference type="NCBI Taxonomy" id="1093978"/>
    <lineage>
        <taxon>Eukaryota</taxon>
        <taxon>Metazoa</taxon>
        <taxon>Spiralia</taxon>
        <taxon>Lophotrochozoa</taxon>
        <taxon>Mollusca</taxon>
        <taxon>Gastropoda</taxon>
        <taxon>Heterobranchia</taxon>
        <taxon>Euthyneura</taxon>
        <taxon>Panpulmonata</taxon>
        <taxon>Sacoglossa</taxon>
        <taxon>Placobranchoidea</taxon>
        <taxon>Plakobranchidae</taxon>
        <taxon>Elysia</taxon>
    </lineage>
</organism>
<dbReference type="AlphaFoldDB" id="A0AAV4H5S9"/>
<comment type="caution">
    <text evidence="1">The sequence shown here is derived from an EMBL/GenBank/DDBJ whole genome shotgun (WGS) entry which is preliminary data.</text>
</comment>
<protein>
    <submittedName>
        <fullName evidence="1">Uncharacterized protein</fullName>
    </submittedName>
</protein>
<keyword evidence="2" id="KW-1185">Reference proteome</keyword>
<accession>A0AAV4H5S9</accession>
<dbReference type="Proteomes" id="UP000762676">
    <property type="component" value="Unassembled WGS sequence"/>
</dbReference>
<evidence type="ECO:0000313" key="2">
    <source>
        <dbReference type="Proteomes" id="UP000762676"/>
    </source>
</evidence>
<evidence type="ECO:0000313" key="1">
    <source>
        <dbReference type="EMBL" id="GFR93089.1"/>
    </source>
</evidence>